<name>A0A6M3JDG4_9ZZZZ</name>
<organism evidence="1">
    <name type="scientific">viral metagenome</name>
    <dbReference type="NCBI Taxonomy" id="1070528"/>
    <lineage>
        <taxon>unclassified sequences</taxon>
        <taxon>metagenomes</taxon>
        <taxon>organismal metagenomes</taxon>
    </lineage>
</organism>
<evidence type="ECO:0000313" key="1">
    <source>
        <dbReference type="EMBL" id="QJA68084.1"/>
    </source>
</evidence>
<dbReference type="EMBL" id="MT141584">
    <property type="protein sequence ID" value="QJA68084.1"/>
    <property type="molecule type" value="Genomic_DNA"/>
</dbReference>
<dbReference type="AlphaFoldDB" id="A0A6M3JDG4"/>
<protein>
    <submittedName>
        <fullName evidence="1">Uncharacterized protein</fullName>
    </submittedName>
</protein>
<accession>A0A6M3JDG4</accession>
<reference evidence="1" key="1">
    <citation type="submission" date="2020-03" db="EMBL/GenBank/DDBJ databases">
        <title>The deep terrestrial virosphere.</title>
        <authorList>
            <person name="Holmfeldt K."/>
            <person name="Nilsson E."/>
            <person name="Simone D."/>
            <person name="Lopez-Fernandez M."/>
            <person name="Wu X."/>
            <person name="de Brujin I."/>
            <person name="Lundin D."/>
            <person name="Andersson A."/>
            <person name="Bertilsson S."/>
            <person name="Dopson M."/>
        </authorList>
    </citation>
    <scope>NUCLEOTIDE SEQUENCE</scope>
    <source>
        <strain evidence="1">MM415A08854</strain>
    </source>
</reference>
<sequence length="57" mass="6492">MSDKRKDPNRCPLCNNFLISNGVLIKCLGVGCKFETDAKRKTDKDLPGLKETKDIWH</sequence>
<gene>
    <name evidence="1" type="ORF">MM415A08854_0009</name>
</gene>
<proteinExistence type="predicted"/>